<dbReference type="Proteomes" id="UP000274601">
    <property type="component" value="Unassembled WGS sequence"/>
</dbReference>
<keyword evidence="1" id="KW-0732">Signal</keyword>
<gene>
    <name evidence="2" type="ORF">BZB76_6611</name>
</gene>
<protein>
    <submittedName>
        <fullName evidence="2">Peptidase inhibitor family I36</fullName>
    </submittedName>
</protein>
<feature type="signal peptide" evidence="1">
    <location>
        <begin position="1"/>
        <end position="28"/>
    </location>
</feature>
<feature type="chain" id="PRO_5019813968" evidence="1">
    <location>
        <begin position="29"/>
        <end position="132"/>
    </location>
</feature>
<name>A0A495QA13_9ACTN</name>
<dbReference type="PROSITE" id="PS51318">
    <property type="entry name" value="TAT"/>
    <property type="match status" value="1"/>
</dbReference>
<sequence>MKIRRKAFALAGAVAAASVLFPAPAANAAAYQCDRYLLCLYDYTDGTGRFYAGSADCNTLIDIGRSGRGDRASAFYNNGNRHVLLLNWHAKWNEWRVVYPALPGDKGTLVGYGNNEVDAVSYGCGRFYDPDS</sequence>
<evidence type="ECO:0000256" key="1">
    <source>
        <dbReference type="SAM" id="SignalP"/>
    </source>
</evidence>
<keyword evidence="3" id="KW-1185">Reference proteome</keyword>
<dbReference type="InterPro" id="IPR006311">
    <property type="entry name" value="TAT_signal"/>
</dbReference>
<dbReference type="Pfam" id="PF03995">
    <property type="entry name" value="Inhibitor_I36"/>
    <property type="match status" value="1"/>
</dbReference>
<organism evidence="2 3">
    <name type="scientific">Actinomadura pelletieri DSM 43383</name>
    <dbReference type="NCBI Taxonomy" id="1120940"/>
    <lineage>
        <taxon>Bacteria</taxon>
        <taxon>Bacillati</taxon>
        <taxon>Actinomycetota</taxon>
        <taxon>Actinomycetes</taxon>
        <taxon>Streptosporangiales</taxon>
        <taxon>Thermomonosporaceae</taxon>
        <taxon>Actinomadura</taxon>
    </lineage>
</organism>
<evidence type="ECO:0000313" key="3">
    <source>
        <dbReference type="Proteomes" id="UP000274601"/>
    </source>
</evidence>
<dbReference type="EMBL" id="RBWU01000008">
    <property type="protein sequence ID" value="RKS68348.1"/>
    <property type="molecule type" value="Genomic_DNA"/>
</dbReference>
<comment type="caution">
    <text evidence="2">The sequence shown here is derived from an EMBL/GenBank/DDBJ whole genome shotgun (WGS) entry which is preliminary data.</text>
</comment>
<accession>A0A495QA13</accession>
<evidence type="ECO:0000313" key="2">
    <source>
        <dbReference type="EMBL" id="RKS68348.1"/>
    </source>
</evidence>
<reference evidence="2 3" key="1">
    <citation type="submission" date="2018-10" db="EMBL/GenBank/DDBJ databases">
        <title>Genomic Encyclopedia of Archaeal and Bacterial Type Strains, Phase II (KMG-II): from individual species to whole genera.</title>
        <authorList>
            <person name="Goeker M."/>
        </authorList>
    </citation>
    <scope>NUCLEOTIDE SEQUENCE [LARGE SCALE GENOMIC DNA]</scope>
    <source>
        <strain evidence="2 3">DSM 43383</strain>
    </source>
</reference>
<proteinExistence type="predicted"/>
<dbReference type="AlphaFoldDB" id="A0A495QA13"/>
<dbReference type="RefSeq" id="WP_121438258.1">
    <property type="nucleotide sequence ID" value="NZ_RBWU01000008.1"/>
</dbReference>